<dbReference type="PANTHER" id="PTHR32552">
    <property type="entry name" value="FERRICHROME IRON RECEPTOR-RELATED"/>
    <property type="match status" value="1"/>
</dbReference>
<accession>A0A1X9N9R0</accession>
<reference evidence="16 17" key="1">
    <citation type="submission" date="2016-11" db="EMBL/GenBank/DDBJ databases">
        <title>Trade-off between light-utilization and light-protection in marine flavobacteria.</title>
        <authorList>
            <person name="Kumagai Y."/>
        </authorList>
    </citation>
    <scope>NUCLEOTIDE SEQUENCE [LARGE SCALE GENOMIC DNA]</scope>
    <source>
        <strain evidence="16 17">NBRC 107125</strain>
    </source>
</reference>
<keyword evidence="2 11" id="KW-0813">Transport</keyword>
<feature type="domain" description="TonB-dependent receptor-like beta-barrel" evidence="14">
    <location>
        <begin position="452"/>
        <end position="808"/>
    </location>
</feature>
<comment type="similarity">
    <text evidence="11 12">Belongs to the TonB-dependent receptor family.</text>
</comment>
<protein>
    <recommendedName>
        <fullName evidence="18">Secretin/TonB short N-terminal domain-containing protein</fullName>
    </recommendedName>
</protein>
<dbReference type="InterPro" id="IPR000531">
    <property type="entry name" value="Beta-barrel_TonB"/>
</dbReference>
<evidence type="ECO:0000256" key="3">
    <source>
        <dbReference type="ARBA" id="ARBA00022452"/>
    </source>
</evidence>
<proteinExistence type="inferred from homology"/>
<evidence type="ECO:0000256" key="8">
    <source>
        <dbReference type="ARBA" id="ARBA00023077"/>
    </source>
</evidence>
<dbReference type="PROSITE" id="PS52016">
    <property type="entry name" value="TONB_DEPENDENT_REC_3"/>
    <property type="match status" value="1"/>
</dbReference>
<keyword evidence="10 11" id="KW-0998">Cell outer membrane</keyword>
<comment type="subcellular location">
    <subcellularLocation>
        <location evidence="1 11">Cell outer membrane</location>
        <topology evidence="1 11">Multi-pass membrane protein</topology>
    </subcellularLocation>
</comment>
<dbReference type="Gene3D" id="2.40.170.20">
    <property type="entry name" value="TonB-dependent receptor, beta-barrel domain"/>
    <property type="match status" value="1"/>
</dbReference>
<dbReference type="Pfam" id="PF00593">
    <property type="entry name" value="TonB_dep_Rec_b-barrel"/>
    <property type="match status" value="1"/>
</dbReference>
<evidence type="ECO:0008006" key="18">
    <source>
        <dbReference type="Google" id="ProtNLM"/>
    </source>
</evidence>
<dbReference type="InterPro" id="IPR012910">
    <property type="entry name" value="Plug_dom"/>
</dbReference>
<evidence type="ECO:0000256" key="5">
    <source>
        <dbReference type="ARBA" id="ARBA00022692"/>
    </source>
</evidence>
<dbReference type="InterPro" id="IPR036942">
    <property type="entry name" value="Beta-barrel_TonB_sf"/>
</dbReference>
<keyword evidence="8 12" id="KW-0798">TonB box</keyword>
<keyword evidence="17" id="KW-1185">Reference proteome</keyword>
<dbReference type="InterPro" id="IPR039426">
    <property type="entry name" value="TonB-dep_rcpt-like"/>
</dbReference>
<dbReference type="PANTHER" id="PTHR32552:SF81">
    <property type="entry name" value="TONB-DEPENDENT OUTER MEMBRANE RECEPTOR"/>
    <property type="match status" value="1"/>
</dbReference>
<dbReference type="SUPFAM" id="SSF56935">
    <property type="entry name" value="Porins"/>
    <property type="match status" value="1"/>
</dbReference>
<keyword evidence="9 11" id="KW-0472">Membrane</keyword>
<evidence type="ECO:0000256" key="1">
    <source>
        <dbReference type="ARBA" id="ARBA00004571"/>
    </source>
</evidence>
<dbReference type="OrthoDB" id="127311at2"/>
<dbReference type="EMBL" id="CP019343">
    <property type="protein sequence ID" value="ARN73814.1"/>
    <property type="molecule type" value="Genomic_DNA"/>
</dbReference>
<dbReference type="KEGG" id="osg:BST96_06620"/>
<evidence type="ECO:0000259" key="14">
    <source>
        <dbReference type="Pfam" id="PF00593"/>
    </source>
</evidence>
<dbReference type="GO" id="GO:0009279">
    <property type="term" value="C:cell outer membrane"/>
    <property type="evidence" value="ECO:0007669"/>
    <property type="project" value="UniProtKB-SubCell"/>
</dbReference>
<dbReference type="Pfam" id="PF07715">
    <property type="entry name" value="Plug"/>
    <property type="match status" value="1"/>
</dbReference>
<dbReference type="AlphaFoldDB" id="A0A1X9N9R0"/>
<evidence type="ECO:0000256" key="6">
    <source>
        <dbReference type="ARBA" id="ARBA00023004"/>
    </source>
</evidence>
<feature type="transmembrane region" description="Helical" evidence="13">
    <location>
        <begin position="54"/>
        <end position="72"/>
    </location>
</feature>
<evidence type="ECO:0000256" key="4">
    <source>
        <dbReference type="ARBA" id="ARBA00022496"/>
    </source>
</evidence>
<keyword evidence="13" id="KW-1133">Transmembrane helix</keyword>
<dbReference type="Gene3D" id="3.55.50.30">
    <property type="match status" value="1"/>
</dbReference>
<evidence type="ECO:0000313" key="17">
    <source>
        <dbReference type="Proteomes" id="UP000193450"/>
    </source>
</evidence>
<organism evidence="16 17">
    <name type="scientific">Oceanicoccus sagamiensis</name>
    <dbReference type="NCBI Taxonomy" id="716816"/>
    <lineage>
        <taxon>Bacteria</taxon>
        <taxon>Pseudomonadati</taxon>
        <taxon>Pseudomonadota</taxon>
        <taxon>Gammaproteobacteria</taxon>
        <taxon>Cellvibrionales</taxon>
        <taxon>Spongiibacteraceae</taxon>
        <taxon>Oceanicoccus</taxon>
    </lineage>
</organism>
<evidence type="ECO:0000256" key="9">
    <source>
        <dbReference type="ARBA" id="ARBA00023136"/>
    </source>
</evidence>
<evidence type="ECO:0000256" key="10">
    <source>
        <dbReference type="ARBA" id="ARBA00023237"/>
    </source>
</evidence>
<evidence type="ECO:0000256" key="7">
    <source>
        <dbReference type="ARBA" id="ARBA00023065"/>
    </source>
</evidence>
<keyword evidence="5 11" id="KW-0812">Transmembrane</keyword>
<keyword evidence="6" id="KW-0408">Iron</keyword>
<evidence type="ECO:0000256" key="12">
    <source>
        <dbReference type="RuleBase" id="RU003357"/>
    </source>
</evidence>
<dbReference type="Proteomes" id="UP000193450">
    <property type="component" value="Chromosome"/>
</dbReference>
<evidence type="ECO:0000256" key="2">
    <source>
        <dbReference type="ARBA" id="ARBA00022448"/>
    </source>
</evidence>
<dbReference type="RefSeq" id="WP_085757934.1">
    <property type="nucleotide sequence ID" value="NZ_CP019343.1"/>
</dbReference>
<gene>
    <name evidence="16" type="ORF">BST96_06620</name>
</gene>
<feature type="domain" description="TonB-dependent receptor plug" evidence="15">
    <location>
        <begin position="212"/>
        <end position="317"/>
    </location>
</feature>
<keyword evidence="4" id="KW-0410">Iron transport</keyword>
<keyword evidence="3 11" id="KW-1134">Transmembrane beta strand</keyword>
<evidence type="ECO:0000313" key="16">
    <source>
        <dbReference type="EMBL" id="ARN73814.1"/>
    </source>
</evidence>
<dbReference type="GO" id="GO:0006826">
    <property type="term" value="P:iron ion transport"/>
    <property type="evidence" value="ECO:0007669"/>
    <property type="project" value="UniProtKB-KW"/>
</dbReference>
<sequence>MTYRSYQYAITTTANNNATAVTARCVKTSVIRVKHFLQQRLSLKKATPKQQKKYVVLILILLTSLATASDHGTVFNIPQQSADGALTALAAQADITVAFDYDAISKHQANALQGRYQTPRAVELLLAGTTLNYTFSSRDHLIVTEHNLIDGDRKMGINYSGSKKQLLAATVGFLMGAGGSSVLAQDMADKQEEKAWVLEEIVVTATKREQDLADVPISIVALSGETIDSRGIQTVSDLSYLIPNLSESSTGPGDTTYVLRGIGNTAGSSPLVGMYLDETPLSVARLFLDVRAHDLERVEVLRGPQGTLFGQGSVGGTIRLITKKPELNSSGGQFGFTTYDTKGGDWSEELQGVLNIPVIDDTLAFRISATYENKAGWIDQIDDDRHIIRENINSNEGSNIRIKGLWQATDNLEVLAGVVRHRINAGGPNLTQFLPSGEFESSDSVLMSSVDRNTPFGFDDEHDIYNITATYDLGYAVLIATASKVDISRLNDNSSIFLTLPSEDMIAIESHGVLAESEITSQEIRLSSTSDGALEWTLGVFHADTEASDQTAEDFFDFRAFGVDDIDVAGGNPTLPTVSSSDATAIFGDITYAFNNLWTLGFGTRVFKDDRSIFTAENGFSGEDDFEKVSSKIHLSYAASDDMNVYFSIAEGFRSGGFNPPESSGSVSYGPEELLTYELGTKAAWLDDRLTTEFAIYFSEYDDFQSDAFDPDDLTLVLLQNSGTAEIQGIEWDVRWAMNPDLTVGFNGNITDAEFTSLNSGVTDKVVGDPLNLVAEYSYSFTADYQFHWSASTSGYIRADYHTQGPSTSVFRNLGFIPEVAESEILTVLNVYVGAQVGMINIELFGNNLLDEADVTFNSEITGISTQRRRQSYGVKFVYDF</sequence>
<evidence type="ECO:0000259" key="15">
    <source>
        <dbReference type="Pfam" id="PF07715"/>
    </source>
</evidence>
<dbReference type="STRING" id="716816.BST96_06620"/>
<keyword evidence="7" id="KW-0406">Ion transport</keyword>
<evidence type="ECO:0000256" key="11">
    <source>
        <dbReference type="PROSITE-ProRule" id="PRU01360"/>
    </source>
</evidence>
<name>A0A1X9N9R0_9GAMM</name>
<evidence type="ECO:0000256" key="13">
    <source>
        <dbReference type="SAM" id="Phobius"/>
    </source>
</evidence>